<sequence>MPLLYNEGKSAFLRLQEELLKSSIDQSIFAWGMTVSKYAQEKGGIFARSPADYVESSSVVPFQGTTDTTPYVMTNKGIQIELRMIDSLGYSLGLIDCQFQDEISTCLGIVLLRTHTSGVFFRIGGTTVGEDSIKSESVGRGGLVKVSYAQAMRAAIRKIYISWDDRRKEAFAVYFGEDPSIKNELHLDGITMSEVPNALWLSPLVKKPEPRDLPRPTYTVEGWWHSLSYGIGQNCVAYPRNRLISFWQHADNSTAWDIFARFKAGDHFGQKVRLLNVNMQYERAPSEHRDPVLIRECAENGLAIRQITEMRLITKHSALVPETLLLLFQQRLSRLPEFSDFGAEPYVGCPTITLLSDSKTMDTKQLPADNSQDKTRKRRAHHKSRTGCGTCLIRRVKCDETRPVCQRCVKFEVLCDGYKEFQRKGERKIDRRLTEGTAIPIRTSNRSPEANLRIYSAATAICKAPPRSLFRNEQEYRYFEVFTTQIANQLTGLFPSSLWNYLVLQACESNSSIRHAVIAIGALDPKTWGGRAKSPEEKLRRQFAYNQYKAFQELETQSLTYDCSSTHLSQEQILTCRQITRKTLQPQFISMRQARTALYLLEVRQYHWSGTSGYEWPWYLASSPMGSTTDPPPNVYTSNEEWCTERETRFEEYAVWSNAFQPLLLQARRAKDPYELRRAAILRAMFLSAYLSLMVPMLSPLEAYYGQTTKLRELMDLIKSLLTTAANKDSRFSMEMNFVIPLSRICYRFRHRAMRQEAIRLLLSYPRREGLFDGVLIGRYSQWLAEIEEEGLGDEEEYVPHELVNTTLVVVNIDTINKTAKLTASKKVRNDPSKPNKVEKVIMEHLYFSAINSSKNPNWGGCRSKSEMVQKNLVVVDITHNNTIRFDENGINITSIDSIVTTGDLFFSHFSPSRLLYQVFLEDWSTLAADARDTRAAIQAAADAYYDYFTNNSLAVPWGTPCTRIEGGSLTANGDCRTGPPDGAACTADKRYVIDETASAVDVISNFGDLGADTHELLIEGGKIVRIHSMTLCGGCSTFNCGLPMPDVLTQPISS</sequence>
<dbReference type="SUPFAM" id="SSF57701">
    <property type="entry name" value="Zn2/Cys6 DNA-binding domain"/>
    <property type="match status" value="1"/>
</dbReference>
<reference evidence="9 10" key="1">
    <citation type="submission" date="2020-03" db="EMBL/GenBank/DDBJ databases">
        <title>Draft Genome Sequence of Cudoniella acicularis.</title>
        <authorList>
            <person name="Buettner E."/>
            <person name="Kellner H."/>
        </authorList>
    </citation>
    <scope>NUCLEOTIDE SEQUENCE [LARGE SCALE GENOMIC DNA]</scope>
    <source>
        <strain evidence="9 10">DSM 108380</strain>
    </source>
</reference>
<dbReference type="GO" id="GO:0008270">
    <property type="term" value="F:zinc ion binding"/>
    <property type="evidence" value="ECO:0007669"/>
    <property type="project" value="InterPro"/>
</dbReference>
<keyword evidence="5" id="KW-0804">Transcription</keyword>
<keyword evidence="4" id="KW-0238">DNA-binding</keyword>
<evidence type="ECO:0000256" key="1">
    <source>
        <dbReference type="ARBA" id="ARBA00022723"/>
    </source>
</evidence>
<dbReference type="OrthoDB" id="3598904at2759"/>
<dbReference type="Pfam" id="PF00172">
    <property type="entry name" value="Zn_clus"/>
    <property type="match status" value="1"/>
</dbReference>
<evidence type="ECO:0000313" key="10">
    <source>
        <dbReference type="Proteomes" id="UP000566819"/>
    </source>
</evidence>
<evidence type="ECO:0000256" key="5">
    <source>
        <dbReference type="ARBA" id="ARBA00023163"/>
    </source>
</evidence>
<dbReference type="AlphaFoldDB" id="A0A8H4RSE8"/>
<dbReference type="Gene3D" id="4.10.240.10">
    <property type="entry name" value="Zn(2)-C6 fungal-type DNA-binding domain"/>
    <property type="match status" value="1"/>
</dbReference>
<evidence type="ECO:0000313" key="9">
    <source>
        <dbReference type="EMBL" id="KAF4635194.1"/>
    </source>
</evidence>
<gene>
    <name evidence="9" type="ORF">G7Y89_g2903</name>
</gene>
<keyword evidence="2" id="KW-0862">Zinc</keyword>
<dbReference type="SMART" id="SM00066">
    <property type="entry name" value="GAL4"/>
    <property type="match status" value="1"/>
</dbReference>
<dbReference type="Pfam" id="PF26061">
    <property type="entry name" value="DUF8021"/>
    <property type="match status" value="1"/>
</dbReference>
<evidence type="ECO:0000256" key="2">
    <source>
        <dbReference type="ARBA" id="ARBA00022833"/>
    </source>
</evidence>
<dbReference type="PANTHER" id="PTHR36206:SF4">
    <property type="entry name" value="HYPOTHETICAL CONSERVED PROTEIN (EUROFUNG)-RELATED"/>
    <property type="match status" value="1"/>
</dbReference>
<protein>
    <recommendedName>
        <fullName evidence="8">Zn(2)-C6 fungal-type domain-containing protein</fullName>
    </recommendedName>
</protein>
<evidence type="ECO:0000256" key="6">
    <source>
        <dbReference type="ARBA" id="ARBA00023242"/>
    </source>
</evidence>
<feature type="region of interest" description="Disordered" evidence="7">
    <location>
        <begin position="360"/>
        <end position="381"/>
    </location>
</feature>
<evidence type="ECO:0000256" key="4">
    <source>
        <dbReference type="ARBA" id="ARBA00023125"/>
    </source>
</evidence>
<evidence type="ECO:0000259" key="8">
    <source>
        <dbReference type="PROSITE" id="PS50048"/>
    </source>
</evidence>
<dbReference type="InterPro" id="IPR052360">
    <property type="entry name" value="Transcr_Regulatory_Proteins"/>
</dbReference>
<dbReference type="GO" id="GO:0000981">
    <property type="term" value="F:DNA-binding transcription factor activity, RNA polymerase II-specific"/>
    <property type="evidence" value="ECO:0007669"/>
    <property type="project" value="InterPro"/>
</dbReference>
<feature type="domain" description="Zn(2)-C6 fungal-type" evidence="8">
    <location>
        <begin position="387"/>
        <end position="415"/>
    </location>
</feature>
<dbReference type="CDD" id="cd00067">
    <property type="entry name" value="GAL4"/>
    <property type="match status" value="1"/>
</dbReference>
<dbReference type="InterPro" id="IPR001138">
    <property type="entry name" value="Zn2Cys6_DnaBD"/>
</dbReference>
<dbReference type="EMBL" id="JAAMPI010000135">
    <property type="protein sequence ID" value="KAF4635194.1"/>
    <property type="molecule type" value="Genomic_DNA"/>
</dbReference>
<comment type="caution">
    <text evidence="9">The sequence shown here is derived from an EMBL/GenBank/DDBJ whole genome shotgun (WGS) entry which is preliminary data.</text>
</comment>
<name>A0A8H4RSE8_9HELO</name>
<dbReference type="InterPro" id="IPR058334">
    <property type="entry name" value="DUF8021"/>
</dbReference>
<dbReference type="InterPro" id="IPR036864">
    <property type="entry name" value="Zn2-C6_fun-type_DNA-bd_sf"/>
</dbReference>
<evidence type="ECO:0000256" key="3">
    <source>
        <dbReference type="ARBA" id="ARBA00023015"/>
    </source>
</evidence>
<keyword evidence="1" id="KW-0479">Metal-binding</keyword>
<organism evidence="9 10">
    <name type="scientific">Cudoniella acicularis</name>
    <dbReference type="NCBI Taxonomy" id="354080"/>
    <lineage>
        <taxon>Eukaryota</taxon>
        <taxon>Fungi</taxon>
        <taxon>Dikarya</taxon>
        <taxon>Ascomycota</taxon>
        <taxon>Pezizomycotina</taxon>
        <taxon>Leotiomycetes</taxon>
        <taxon>Helotiales</taxon>
        <taxon>Tricladiaceae</taxon>
        <taxon>Cudoniella</taxon>
    </lineage>
</organism>
<keyword evidence="10" id="KW-1185">Reference proteome</keyword>
<evidence type="ECO:0000256" key="7">
    <source>
        <dbReference type="SAM" id="MobiDB-lite"/>
    </source>
</evidence>
<dbReference type="Pfam" id="PF26640">
    <property type="entry name" value="DUF8212"/>
    <property type="match status" value="1"/>
</dbReference>
<dbReference type="InterPro" id="IPR058525">
    <property type="entry name" value="DUF8212"/>
</dbReference>
<dbReference type="PROSITE" id="PS50048">
    <property type="entry name" value="ZN2_CY6_FUNGAL_2"/>
    <property type="match status" value="1"/>
</dbReference>
<dbReference type="Proteomes" id="UP000566819">
    <property type="component" value="Unassembled WGS sequence"/>
</dbReference>
<accession>A0A8H4RSE8</accession>
<dbReference type="GO" id="GO:0003677">
    <property type="term" value="F:DNA binding"/>
    <property type="evidence" value="ECO:0007669"/>
    <property type="project" value="UniProtKB-KW"/>
</dbReference>
<keyword evidence="6" id="KW-0539">Nucleus</keyword>
<keyword evidence="3" id="KW-0805">Transcription regulation</keyword>
<dbReference type="PANTHER" id="PTHR36206">
    <property type="entry name" value="ASPERCRYPTIN BIOSYNTHESIS CLUSTER-SPECIFIC TRANSCRIPTION REGULATOR ATNN-RELATED"/>
    <property type="match status" value="1"/>
</dbReference>
<proteinExistence type="predicted"/>